<name>A0A2N1M2Y4_9GLOM</name>
<reference evidence="2 3" key="2">
    <citation type="submission" date="2017-10" db="EMBL/GenBank/DDBJ databases">
        <title>Extensive intraspecific genome diversity in a model arbuscular mycorrhizal fungus.</title>
        <authorList>
            <person name="Chen E.C.H."/>
            <person name="Morin E."/>
            <person name="Baudet D."/>
            <person name="Noel J."/>
            <person name="Ndikumana S."/>
            <person name="Charron P."/>
            <person name="St-Onge C."/>
            <person name="Giorgi J."/>
            <person name="Grigoriev I.V."/>
            <person name="Roux C."/>
            <person name="Martin F.M."/>
            <person name="Corradi N."/>
        </authorList>
    </citation>
    <scope>NUCLEOTIDE SEQUENCE [LARGE SCALE GENOMIC DNA]</scope>
    <source>
        <strain evidence="2 3">C2</strain>
    </source>
</reference>
<feature type="compositionally biased region" description="Basic residues" evidence="1">
    <location>
        <begin position="139"/>
        <end position="148"/>
    </location>
</feature>
<accession>A0A2N1M2Y4</accession>
<dbReference type="Proteomes" id="UP000233469">
    <property type="component" value="Unassembled WGS sequence"/>
</dbReference>
<organism evidence="2 3">
    <name type="scientific">Rhizophagus irregularis</name>
    <dbReference type="NCBI Taxonomy" id="588596"/>
    <lineage>
        <taxon>Eukaryota</taxon>
        <taxon>Fungi</taxon>
        <taxon>Fungi incertae sedis</taxon>
        <taxon>Mucoromycota</taxon>
        <taxon>Glomeromycotina</taxon>
        <taxon>Glomeromycetes</taxon>
        <taxon>Glomerales</taxon>
        <taxon>Glomeraceae</taxon>
        <taxon>Rhizophagus</taxon>
    </lineage>
</organism>
<proteinExistence type="predicted"/>
<protein>
    <submittedName>
        <fullName evidence="2">Uncharacterized protein</fullName>
    </submittedName>
</protein>
<reference evidence="2 3" key="1">
    <citation type="submission" date="2016-04" db="EMBL/GenBank/DDBJ databases">
        <title>Genome analyses suggest a sexual origin of heterokaryosis in a supposedly ancient asexual fungus.</title>
        <authorList>
            <person name="Ropars J."/>
            <person name="Sedzielewska K."/>
            <person name="Noel J."/>
            <person name="Charron P."/>
            <person name="Farinelli L."/>
            <person name="Marton T."/>
            <person name="Kruger M."/>
            <person name="Pelin A."/>
            <person name="Brachmann A."/>
            <person name="Corradi N."/>
        </authorList>
    </citation>
    <scope>NUCLEOTIDE SEQUENCE [LARGE SCALE GENOMIC DNA]</scope>
    <source>
        <strain evidence="2 3">C2</strain>
    </source>
</reference>
<dbReference type="VEuPathDB" id="FungiDB:RhiirA1_447916"/>
<evidence type="ECO:0000313" key="3">
    <source>
        <dbReference type="Proteomes" id="UP000233469"/>
    </source>
</evidence>
<dbReference type="EMBL" id="LLXL01006346">
    <property type="protein sequence ID" value="PKK56018.1"/>
    <property type="molecule type" value="Genomic_DNA"/>
</dbReference>
<gene>
    <name evidence="2" type="ORF">RhiirC2_800930</name>
</gene>
<feature type="region of interest" description="Disordered" evidence="1">
    <location>
        <begin position="137"/>
        <end position="159"/>
    </location>
</feature>
<comment type="caution">
    <text evidence="2">The sequence shown here is derived from an EMBL/GenBank/DDBJ whole genome shotgun (WGS) entry which is preliminary data.</text>
</comment>
<dbReference type="AlphaFoldDB" id="A0A2N1M2Y4"/>
<evidence type="ECO:0000256" key="1">
    <source>
        <dbReference type="SAM" id="MobiDB-lite"/>
    </source>
</evidence>
<evidence type="ECO:0000313" key="2">
    <source>
        <dbReference type="EMBL" id="PKK56018.1"/>
    </source>
</evidence>
<sequence>MEARCIGLENSVASILNKLEEIERYKTDIAPASISTHIPIVTYQGPTLADIKNLINSKILMTTARSSAVSIPSSSSFSSSQNDTSFQRLLALAYKLGLSRDVNISKVTLSNLEIFIDTELNKNLPPDYIYCGNQSSCPKSKKGKKKTNYAHDSSDSSNFFDSSGSSDCDSNSEHACYGLKKKPTERKHVDKKLTDKKKSQLERQRIIFEVFIQLLKLLVQFFINVVLKETVIEFGSVIRIFWISKTIREFKSVKSR</sequence>